<evidence type="ECO:0000313" key="2">
    <source>
        <dbReference type="Proteomes" id="UP000281813"/>
    </source>
</evidence>
<name>A0A494YR56_9BACI</name>
<evidence type="ECO:0000313" key="1">
    <source>
        <dbReference type="EMBL" id="RKQ11613.1"/>
    </source>
</evidence>
<accession>A0A494YR56</accession>
<dbReference type="EMBL" id="RBZO01000059">
    <property type="protein sequence ID" value="RKQ11613.1"/>
    <property type="molecule type" value="Genomic_DNA"/>
</dbReference>
<reference evidence="1 2" key="1">
    <citation type="journal article" date="2015" name="Antonie Van Leeuwenhoek">
        <title>Oceanobacillus bengalensis sp. nov., a bacterium isolated from seawater of the Bay of Bengal.</title>
        <authorList>
            <person name="Yongchang O."/>
            <person name="Xiang W."/>
            <person name="Wang G."/>
        </authorList>
    </citation>
    <scope>NUCLEOTIDE SEQUENCE [LARGE SCALE GENOMIC DNA]</scope>
    <source>
        <strain evidence="1 2">MCCC 1K00260</strain>
    </source>
</reference>
<protein>
    <submittedName>
        <fullName evidence="1">Uncharacterized protein</fullName>
    </submittedName>
</protein>
<gene>
    <name evidence="1" type="ORF">D8M05_19660</name>
</gene>
<dbReference type="Proteomes" id="UP000281813">
    <property type="component" value="Unassembled WGS sequence"/>
</dbReference>
<sequence>MVRRQFRHALYGRQHGLSCASKEPEQSHIRHLAILCVSIEGFSGLLADGKCSTKNLLGGLRH</sequence>
<proteinExistence type="predicted"/>
<organism evidence="1 2">
    <name type="scientific">Oceanobacillus bengalensis</name>
    <dbReference type="NCBI Taxonomy" id="1435466"/>
    <lineage>
        <taxon>Bacteria</taxon>
        <taxon>Bacillati</taxon>
        <taxon>Bacillota</taxon>
        <taxon>Bacilli</taxon>
        <taxon>Bacillales</taxon>
        <taxon>Bacillaceae</taxon>
        <taxon>Oceanobacillus</taxon>
    </lineage>
</organism>
<comment type="caution">
    <text evidence="1">The sequence shown here is derived from an EMBL/GenBank/DDBJ whole genome shotgun (WGS) entry which is preliminary data.</text>
</comment>
<dbReference type="AlphaFoldDB" id="A0A494YR56"/>
<keyword evidence="2" id="KW-1185">Reference proteome</keyword>